<dbReference type="CDD" id="cd09917">
    <property type="entry name" value="F-box_SF"/>
    <property type="match status" value="1"/>
</dbReference>
<evidence type="ECO:0000259" key="2">
    <source>
        <dbReference type="PROSITE" id="PS50181"/>
    </source>
</evidence>
<feature type="domain" description="F-box" evidence="2">
    <location>
        <begin position="80"/>
        <end position="126"/>
    </location>
</feature>
<dbReference type="EnsemblMetazoa" id="Aqu2.1.39893_001">
    <property type="protein sequence ID" value="Aqu2.1.39893_001"/>
    <property type="gene ID" value="Aqu2.1.39893"/>
</dbReference>
<dbReference type="KEGG" id="aqu:109580258"/>
<dbReference type="AlphaFoldDB" id="A0A1X7VKA9"/>
<dbReference type="Gene3D" id="1.20.1280.50">
    <property type="match status" value="1"/>
</dbReference>
<protein>
    <recommendedName>
        <fullName evidence="2">F-box domain-containing protein</fullName>
    </recommendedName>
</protein>
<evidence type="ECO:0000313" key="4">
    <source>
        <dbReference type="Proteomes" id="UP000007879"/>
    </source>
</evidence>
<reference evidence="4" key="1">
    <citation type="journal article" date="2010" name="Nature">
        <title>The Amphimedon queenslandica genome and the evolution of animal complexity.</title>
        <authorList>
            <person name="Srivastava M."/>
            <person name="Simakov O."/>
            <person name="Chapman J."/>
            <person name="Fahey B."/>
            <person name="Gauthier M.E."/>
            <person name="Mitros T."/>
            <person name="Richards G.S."/>
            <person name="Conaco C."/>
            <person name="Dacre M."/>
            <person name="Hellsten U."/>
            <person name="Larroux C."/>
            <person name="Putnam N.H."/>
            <person name="Stanke M."/>
            <person name="Adamska M."/>
            <person name="Darling A."/>
            <person name="Degnan S.M."/>
            <person name="Oakley T.H."/>
            <person name="Plachetzki D.C."/>
            <person name="Zhai Y."/>
            <person name="Adamski M."/>
            <person name="Calcino A."/>
            <person name="Cummins S.F."/>
            <person name="Goodstein D.M."/>
            <person name="Harris C."/>
            <person name="Jackson D.J."/>
            <person name="Leys S.P."/>
            <person name="Shu S."/>
            <person name="Woodcroft B.J."/>
            <person name="Vervoort M."/>
            <person name="Kosik K.S."/>
            <person name="Manning G."/>
            <person name="Degnan B.M."/>
            <person name="Rokhsar D.S."/>
        </authorList>
    </citation>
    <scope>NUCLEOTIDE SEQUENCE [LARGE SCALE GENOMIC DNA]</scope>
</reference>
<dbReference type="Proteomes" id="UP000007879">
    <property type="component" value="Unassembled WGS sequence"/>
</dbReference>
<evidence type="ECO:0000256" key="1">
    <source>
        <dbReference type="SAM" id="MobiDB-lite"/>
    </source>
</evidence>
<dbReference type="SUPFAM" id="SSF81383">
    <property type="entry name" value="F-box domain"/>
    <property type="match status" value="1"/>
</dbReference>
<dbReference type="EnsemblMetazoa" id="XM_019993260.1">
    <property type="protein sequence ID" value="XP_019848819.1"/>
    <property type="gene ID" value="LOC109580258"/>
</dbReference>
<name>A0A1X7VKA9_AMPQE</name>
<evidence type="ECO:0000313" key="3">
    <source>
        <dbReference type="EnsemblMetazoa" id="Aqu2.1.39893_001"/>
    </source>
</evidence>
<keyword evidence="4" id="KW-1185">Reference proteome</keyword>
<feature type="region of interest" description="Disordered" evidence="1">
    <location>
        <begin position="19"/>
        <end position="49"/>
    </location>
</feature>
<dbReference type="PROSITE" id="PS50181">
    <property type="entry name" value="FBOX"/>
    <property type="match status" value="1"/>
</dbReference>
<dbReference type="OrthoDB" id="6577359at2759"/>
<organism evidence="3">
    <name type="scientific">Amphimedon queenslandica</name>
    <name type="common">Sponge</name>
    <dbReference type="NCBI Taxonomy" id="400682"/>
    <lineage>
        <taxon>Eukaryota</taxon>
        <taxon>Metazoa</taxon>
        <taxon>Porifera</taxon>
        <taxon>Demospongiae</taxon>
        <taxon>Heteroscleromorpha</taxon>
        <taxon>Haplosclerida</taxon>
        <taxon>Niphatidae</taxon>
        <taxon>Amphimedon</taxon>
    </lineage>
</organism>
<reference evidence="3" key="2">
    <citation type="submission" date="2017-05" db="UniProtKB">
        <authorList>
            <consortium name="EnsemblMetazoa"/>
        </authorList>
    </citation>
    <scope>IDENTIFICATION</scope>
</reference>
<accession>A0A1X7VKA9</accession>
<proteinExistence type="predicted"/>
<dbReference type="Pfam" id="PF12937">
    <property type="entry name" value="F-box-like"/>
    <property type="match status" value="1"/>
</dbReference>
<feature type="compositionally biased region" description="Low complexity" evidence="1">
    <location>
        <begin position="33"/>
        <end position="45"/>
    </location>
</feature>
<feature type="region of interest" description="Disordered" evidence="1">
    <location>
        <begin position="236"/>
        <end position="259"/>
    </location>
</feature>
<dbReference type="SMART" id="SM00256">
    <property type="entry name" value="FBOX"/>
    <property type="match status" value="1"/>
</dbReference>
<dbReference type="InParanoid" id="A0A1X7VKA9"/>
<dbReference type="InterPro" id="IPR036047">
    <property type="entry name" value="F-box-like_dom_sf"/>
</dbReference>
<sequence length="276" mass="31694">MLCTAAIFPLSLEEKEASHASSYHQQHRKMRRSLTSSSSPESPTSRQPLRLKERRSPIHFFPSFNSAEPPFNRTQIPLPFDILTDLPVEISLSILSYLSPQELIRVCLVCRKWYTLAHDRVLRRKRLAFVRNQRLNFQLSKENYITAQQSLPQPSPVPAGGSRPVLSPVNFIEPRHSRAHSEPHYFQFQQPSSPSWSHLRTPGSAFSSVVDGVERLSLKPEASNIRRCLFPEDKDMGVTRSHSRRTNRRPDYQGSGRSTVDLVACKRTNKSRLRRL</sequence>
<dbReference type="InterPro" id="IPR001810">
    <property type="entry name" value="F-box_dom"/>
</dbReference>
<gene>
    <name evidence="3" type="primary">109580258</name>
</gene>